<feature type="domain" description="Signal transduction histidine kinase internal region" evidence="2">
    <location>
        <begin position="77"/>
        <end position="154"/>
    </location>
</feature>
<dbReference type="InterPro" id="IPR036890">
    <property type="entry name" value="HATPase_C_sf"/>
</dbReference>
<evidence type="ECO:0000259" key="2">
    <source>
        <dbReference type="Pfam" id="PF06580"/>
    </source>
</evidence>
<dbReference type="GO" id="GO:0016020">
    <property type="term" value="C:membrane"/>
    <property type="evidence" value="ECO:0007669"/>
    <property type="project" value="InterPro"/>
</dbReference>
<keyword evidence="1" id="KW-1133">Transmembrane helix</keyword>
<reference evidence="3 4" key="1">
    <citation type="submission" date="2012-05" db="EMBL/GenBank/DDBJ databases">
        <title>Genome sequence of Nitritalea halalkaliphila LW7.</title>
        <authorList>
            <person name="Jangir P.K."/>
            <person name="Singh A."/>
            <person name="Shivaji S."/>
            <person name="Sharma R."/>
        </authorList>
    </citation>
    <scope>NUCLEOTIDE SEQUENCE [LARGE SCALE GENOMIC DNA]</scope>
    <source>
        <strain evidence="3 4">LW7</strain>
    </source>
</reference>
<keyword evidence="4" id="KW-1185">Reference proteome</keyword>
<dbReference type="GO" id="GO:0000155">
    <property type="term" value="F:phosphorelay sensor kinase activity"/>
    <property type="evidence" value="ECO:0007669"/>
    <property type="project" value="InterPro"/>
</dbReference>
<protein>
    <submittedName>
        <fullName evidence="3">Signal transduction histidine kinase</fullName>
    </submittedName>
</protein>
<feature type="transmembrane region" description="Helical" evidence="1">
    <location>
        <begin position="33"/>
        <end position="56"/>
    </location>
</feature>
<dbReference type="RefSeq" id="WP_009055239.1">
    <property type="nucleotide sequence ID" value="NZ_AJYA01000023.1"/>
</dbReference>
<proteinExistence type="predicted"/>
<keyword evidence="3" id="KW-0808">Transferase</keyword>
<dbReference type="PANTHER" id="PTHR34220">
    <property type="entry name" value="SENSOR HISTIDINE KINASE YPDA"/>
    <property type="match status" value="1"/>
</dbReference>
<organism evidence="3 4">
    <name type="scientific">Nitritalea halalkaliphila LW7</name>
    <dbReference type="NCBI Taxonomy" id="1189621"/>
    <lineage>
        <taxon>Bacteria</taxon>
        <taxon>Pseudomonadati</taxon>
        <taxon>Bacteroidota</taxon>
        <taxon>Cytophagia</taxon>
        <taxon>Cytophagales</taxon>
        <taxon>Cyclobacteriaceae</taxon>
        <taxon>Nitritalea</taxon>
    </lineage>
</organism>
<dbReference type="InterPro" id="IPR050640">
    <property type="entry name" value="Bact_2-comp_sensor_kinase"/>
</dbReference>
<dbReference type="Pfam" id="PF06580">
    <property type="entry name" value="His_kinase"/>
    <property type="match status" value="1"/>
</dbReference>
<evidence type="ECO:0000313" key="3">
    <source>
        <dbReference type="EMBL" id="EIM76166.1"/>
    </source>
</evidence>
<comment type="caution">
    <text evidence="3">The sequence shown here is derived from an EMBL/GenBank/DDBJ whole genome shotgun (WGS) entry which is preliminary data.</text>
</comment>
<dbReference type="EMBL" id="AJYA01000023">
    <property type="protein sequence ID" value="EIM76166.1"/>
    <property type="molecule type" value="Genomic_DNA"/>
</dbReference>
<keyword evidence="1" id="KW-0812">Transmembrane</keyword>
<gene>
    <name evidence="3" type="ORF">A3SI_11069</name>
</gene>
<keyword evidence="3" id="KW-0418">Kinase</keyword>
<dbReference type="OrthoDB" id="927174at2"/>
<dbReference type="Proteomes" id="UP000005551">
    <property type="component" value="Unassembled WGS sequence"/>
</dbReference>
<dbReference type="AlphaFoldDB" id="I5C2W4"/>
<accession>I5C2W4</accession>
<sequence>MSSLLLTGIGALFFTWASAKTFGDPFFFRIENFLLIAGFMYRVNLFLNTLHALVYFHQQYKQKALEAEKLSRLNSEAKLERLNAQMNPHFFFNNLNTLSALIQTDVEAAENYLQQLAKIYRYLLQHKDSVLVSLEDELAFMQAYLTLLETRFDRALLVEVQYTSDLDQTHLGIPPATLQLLIENVVKHNSFTQANPMRVSLHIAPESIKIRNKKQLKPYPENSNGIGLQNIRERYQFLGHAIQVQETPELFEVVLPMLKHHENLTYRG</sequence>
<dbReference type="Gene3D" id="3.30.565.10">
    <property type="entry name" value="Histidine kinase-like ATPase, C-terminal domain"/>
    <property type="match status" value="1"/>
</dbReference>
<evidence type="ECO:0000256" key="1">
    <source>
        <dbReference type="SAM" id="Phobius"/>
    </source>
</evidence>
<evidence type="ECO:0000313" key="4">
    <source>
        <dbReference type="Proteomes" id="UP000005551"/>
    </source>
</evidence>
<dbReference type="STRING" id="1189621.A3SI_11069"/>
<name>I5C2W4_9BACT</name>
<keyword evidence="1" id="KW-0472">Membrane</keyword>
<dbReference type="PANTHER" id="PTHR34220:SF7">
    <property type="entry name" value="SENSOR HISTIDINE KINASE YPDA"/>
    <property type="match status" value="1"/>
</dbReference>
<dbReference type="InterPro" id="IPR010559">
    <property type="entry name" value="Sig_transdc_His_kin_internal"/>
</dbReference>